<dbReference type="Proteomes" id="UP000019373">
    <property type="component" value="Unassembled WGS sequence"/>
</dbReference>
<dbReference type="EMBL" id="KE720763">
    <property type="protein sequence ID" value="ERF76443.1"/>
    <property type="molecule type" value="Genomic_DNA"/>
</dbReference>
<dbReference type="AlphaFoldDB" id="U1GVD9"/>
<accession>U1GVD9</accession>
<protein>
    <submittedName>
        <fullName evidence="2">Uncharacterized protein</fullName>
    </submittedName>
</protein>
<dbReference type="RefSeq" id="XP_007786233.1">
    <property type="nucleotide sequence ID" value="XM_007788043.1"/>
</dbReference>
<feature type="transmembrane region" description="Helical" evidence="1">
    <location>
        <begin position="340"/>
        <end position="363"/>
    </location>
</feature>
<feature type="transmembrane region" description="Helical" evidence="1">
    <location>
        <begin position="375"/>
        <end position="393"/>
    </location>
</feature>
<evidence type="ECO:0000313" key="3">
    <source>
        <dbReference type="Proteomes" id="UP000019373"/>
    </source>
</evidence>
<organism evidence="2 3">
    <name type="scientific">Endocarpon pusillum (strain Z07020 / HMAS-L-300199)</name>
    <name type="common">Lichen-forming fungus</name>
    <dbReference type="NCBI Taxonomy" id="1263415"/>
    <lineage>
        <taxon>Eukaryota</taxon>
        <taxon>Fungi</taxon>
        <taxon>Dikarya</taxon>
        <taxon>Ascomycota</taxon>
        <taxon>Pezizomycotina</taxon>
        <taxon>Eurotiomycetes</taxon>
        <taxon>Chaetothyriomycetidae</taxon>
        <taxon>Verrucariales</taxon>
        <taxon>Verrucariaceae</taxon>
        <taxon>Endocarpon</taxon>
    </lineage>
</organism>
<dbReference type="Gene3D" id="1.20.58.340">
    <property type="entry name" value="Magnesium transport protein CorA, transmembrane region"/>
    <property type="match status" value="1"/>
</dbReference>
<dbReference type="HOGENOM" id="CLU_700577_0_0_1"/>
<keyword evidence="3" id="KW-1185">Reference proteome</keyword>
<name>U1GVD9_ENDPU</name>
<keyword evidence="1" id="KW-1133">Transmembrane helix</keyword>
<keyword evidence="1" id="KW-0472">Membrane</keyword>
<dbReference type="eggNOG" id="ENOG502SJSX">
    <property type="taxonomic scope" value="Eukaryota"/>
</dbReference>
<evidence type="ECO:0000256" key="1">
    <source>
        <dbReference type="SAM" id="Phobius"/>
    </source>
</evidence>
<reference evidence="3" key="1">
    <citation type="journal article" date="2014" name="BMC Genomics">
        <title>Genome characteristics reveal the impact of lichenization on lichen-forming fungus Endocarpon pusillum Hedwig (Verrucariales, Ascomycota).</title>
        <authorList>
            <person name="Wang Y.-Y."/>
            <person name="Liu B."/>
            <person name="Zhang X.-Y."/>
            <person name="Zhou Q.-M."/>
            <person name="Zhang T."/>
            <person name="Li H."/>
            <person name="Yu Y.-F."/>
            <person name="Zhang X.-L."/>
            <person name="Hao X.-Y."/>
            <person name="Wang M."/>
            <person name="Wang L."/>
            <person name="Wei J.-C."/>
        </authorList>
    </citation>
    <scope>NUCLEOTIDE SEQUENCE [LARGE SCALE GENOMIC DNA]</scope>
    <source>
        <strain evidence="3">Z07020 / HMAS-L-300199</strain>
    </source>
</reference>
<dbReference type="GeneID" id="19242208"/>
<dbReference type="OrthoDB" id="5207033at2759"/>
<proteinExistence type="predicted"/>
<evidence type="ECO:0000313" key="2">
    <source>
        <dbReference type="EMBL" id="ERF76443.1"/>
    </source>
</evidence>
<keyword evidence="1" id="KW-0812">Transmembrane</keyword>
<gene>
    <name evidence="2" type="ORF">EPUS_07323</name>
</gene>
<sequence length="407" mass="46295">MDSLRQQAKDKFFSEQKFSLQSGTHHVARSLIHRVTRTSPELDSQKPAAGLLLVRINRHPYGELQITQDIFLDLFTAFKLEPYVLHMLQRESYGLMDFQSESSIGSEKFLDTFNLKSISVCLIWSYNHSSRWTRGILIPRHSDSVGDSCEIFRTFAKTLELQRDLVAHPWLLRFVALLETHRWIESILTNELQTIRQAESQTGYGCWESWNRGHGKTWKPQLGNFAEMSQIVGFSTAALANVLRHIEIADEFGDIAPLLTEAAGRSCALIREGGSGLGKAAEALKLVRKQVAAREKDTRYLQERARNQLSVMFNLINQNDATTSLQIASSAKDNSASMKVVALMTIFFLPRTFFATLFAVPTLTWSEDVVVSSRFWIYWAFTLPCTLLLVALYKGWGWGWCPIQYVS</sequence>
<dbReference type="OMA" id="KTVAIMT"/>